<dbReference type="OMA" id="SNCWEFP"/>
<dbReference type="PANTHER" id="PTHR12002">
    <property type="entry name" value="CLAUDIN"/>
    <property type="match status" value="1"/>
</dbReference>
<name>A0A401T7L9_CHIPU</name>
<evidence type="ECO:0000256" key="5">
    <source>
        <dbReference type="ARBA" id="ARBA00022949"/>
    </source>
</evidence>
<evidence type="ECO:0000256" key="4">
    <source>
        <dbReference type="ARBA" id="ARBA00022692"/>
    </source>
</evidence>
<dbReference type="InterPro" id="IPR006187">
    <property type="entry name" value="Claudin"/>
</dbReference>
<dbReference type="STRING" id="137246.A0A401T7L9"/>
<dbReference type="AlphaFoldDB" id="A0A401T7L9"/>
<feature type="transmembrane region" description="Helical" evidence="8">
    <location>
        <begin position="79"/>
        <end position="103"/>
    </location>
</feature>
<keyword evidence="5 8" id="KW-0965">Cell junction</keyword>
<protein>
    <recommendedName>
        <fullName evidence="8">Claudin</fullName>
    </recommendedName>
</protein>
<dbReference type="PRINTS" id="PR01077">
    <property type="entry name" value="CLAUDIN"/>
</dbReference>
<feature type="compositionally biased region" description="Polar residues" evidence="9">
    <location>
        <begin position="214"/>
        <end position="227"/>
    </location>
</feature>
<evidence type="ECO:0000313" key="12">
    <source>
        <dbReference type="Proteomes" id="UP000287033"/>
    </source>
</evidence>
<evidence type="ECO:0000256" key="8">
    <source>
        <dbReference type="RuleBase" id="RU060637"/>
    </source>
</evidence>
<keyword evidence="12" id="KW-1185">Reference proteome</keyword>
<evidence type="ECO:0000256" key="1">
    <source>
        <dbReference type="ARBA" id="ARBA00008295"/>
    </source>
</evidence>
<dbReference type="Gene3D" id="1.20.140.150">
    <property type="match status" value="1"/>
</dbReference>
<feature type="region of interest" description="Disordered" evidence="9">
    <location>
        <begin position="201"/>
        <end position="227"/>
    </location>
</feature>
<organism evidence="11 12">
    <name type="scientific">Chiloscyllium punctatum</name>
    <name type="common">Brownbanded bambooshark</name>
    <name type="synonym">Hemiscyllium punctatum</name>
    <dbReference type="NCBI Taxonomy" id="137246"/>
    <lineage>
        <taxon>Eukaryota</taxon>
        <taxon>Metazoa</taxon>
        <taxon>Chordata</taxon>
        <taxon>Craniata</taxon>
        <taxon>Vertebrata</taxon>
        <taxon>Chondrichthyes</taxon>
        <taxon>Elasmobranchii</taxon>
        <taxon>Galeomorphii</taxon>
        <taxon>Galeoidea</taxon>
        <taxon>Orectolobiformes</taxon>
        <taxon>Hemiscylliidae</taxon>
        <taxon>Chiloscyllium</taxon>
    </lineage>
</organism>
<comment type="subcellular location">
    <subcellularLocation>
        <location evidence="8">Cell junction</location>
        <location evidence="8">Tight junction</location>
    </subcellularLocation>
    <subcellularLocation>
        <location evidence="8">Cell membrane</location>
        <topology evidence="8">Multi-pass membrane protein</topology>
    </subcellularLocation>
</comment>
<feature type="chain" id="PRO_5019017676" description="Claudin" evidence="10">
    <location>
        <begin position="25"/>
        <end position="227"/>
    </location>
</feature>
<dbReference type="GO" id="GO:0005923">
    <property type="term" value="C:bicellular tight junction"/>
    <property type="evidence" value="ECO:0007669"/>
    <property type="project" value="UniProtKB-SubCell"/>
</dbReference>
<sequence>MSALDAAGFVLALLGWVLIGVCLGVDQWRVSTLDGSVITTSTIYENLWKSCASDSTGVYNCRDFLSLFGLSDYIRASQALMIISILLGFFAGITSLFGLKCTLLGNTEPTVKSKVATAGGILFIIAALCAMVPVSWYAFNVTVQFYDLTYLGTKYELGPGLYIGWAGASLELIGGICLCCSCRTAKDVRGSYTYTYRTARSPQPGEVTKKWNSEPDNASNYGKNAYV</sequence>
<gene>
    <name evidence="11" type="ORF">chiPu_0017119</name>
</gene>
<dbReference type="EMBL" id="BEZZ01001217">
    <property type="protein sequence ID" value="GCC38604.1"/>
    <property type="molecule type" value="Genomic_DNA"/>
</dbReference>
<keyword evidence="4 8" id="KW-0812">Transmembrane</keyword>
<dbReference type="GO" id="GO:0005886">
    <property type="term" value="C:plasma membrane"/>
    <property type="evidence" value="ECO:0007669"/>
    <property type="project" value="UniProtKB-SubCell"/>
</dbReference>
<evidence type="ECO:0000256" key="10">
    <source>
        <dbReference type="SAM" id="SignalP"/>
    </source>
</evidence>
<evidence type="ECO:0000313" key="11">
    <source>
        <dbReference type="EMBL" id="GCC38604.1"/>
    </source>
</evidence>
<feature type="transmembrane region" description="Helical" evidence="8">
    <location>
        <begin position="159"/>
        <end position="180"/>
    </location>
</feature>
<evidence type="ECO:0000256" key="3">
    <source>
        <dbReference type="ARBA" id="ARBA00022475"/>
    </source>
</evidence>
<dbReference type="PROSITE" id="PS01346">
    <property type="entry name" value="CLAUDIN"/>
    <property type="match status" value="1"/>
</dbReference>
<comment type="similarity">
    <text evidence="1 8">Belongs to the claudin family.</text>
</comment>
<evidence type="ECO:0000256" key="6">
    <source>
        <dbReference type="ARBA" id="ARBA00022989"/>
    </source>
</evidence>
<feature type="transmembrane region" description="Helical" evidence="8">
    <location>
        <begin position="115"/>
        <end position="139"/>
    </location>
</feature>
<evidence type="ECO:0000256" key="7">
    <source>
        <dbReference type="ARBA" id="ARBA00023136"/>
    </source>
</evidence>
<keyword evidence="2 8" id="KW-0796">Tight junction</keyword>
<keyword evidence="3 8" id="KW-1003">Cell membrane</keyword>
<dbReference type="GO" id="GO:0005198">
    <property type="term" value="F:structural molecule activity"/>
    <property type="evidence" value="ECO:0007669"/>
    <property type="project" value="InterPro"/>
</dbReference>
<evidence type="ECO:0000256" key="9">
    <source>
        <dbReference type="SAM" id="MobiDB-lite"/>
    </source>
</evidence>
<reference evidence="11 12" key="1">
    <citation type="journal article" date="2018" name="Nat. Ecol. Evol.">
        <title>Shark genomes provide insights into elasmobranch evolution and the origin of vertebrates.</title>
        <authorList>
            <person name="Hara Y"/>
            <person name="Yamaguchi K"/>
            <person name="Onimaru K"/>
            <person name="Kadota M"/>
            <person name="Koyanagi M"/>
            <person name="Keeley SD"/>
            <person name="Tatsumi K"/>
            <person name="Tanaka K"/>
            <person name="Motone F"/>
            <person name="Kageyama Y"/>
            <person name="Nozu R"/>
            <person name="Adachi N"/>
            <person name="Nishimura O"/>
            <person name="Nakagawa R"/>
            <person name="Tanegashima C"/>
            <person name="Kiyatake I"/>
            <person name="Matsumoto R"/>
            <person name="Murakumo K"/>
            <person name="Nishida K"/>
            <person name="Terakita A"/>
            <person name="Kuratani S"/>
            <person name="Sato K"/>
            <person name="Hyodo S Kuraku.S."/>
        </authorList>
    </citation>
    <scope>NUCLEOTIDE SEQUENCE [LARGE SCALE GENOMIC DNA]</scope>
</reference>
<accession>A0A401T7L9</accession>
<keyword evidence="6 8" id="KW-1133">Transmembrane helix</keyword>
<proteinExistence type="inferred from homology"/>
<feature type="signal peptide" evidence="10">
    <location>
        <begin position="1"/>
        <end position="24"/>
    </location>
</feature>
<comment type="caution">
    <text evidence="11">The sequence shown here is derived from an EMBL/GenBank/DDBJ whole genome shotgun (WGS) entry which is preliminary data.</text>
</comment>
<dbReference type="OrthoDB" id="9933182at2759"/>
<dbReference type="Proteomes" id="UP000287033">
    <property type="component" value="Unassembled WGS sequence"/>
</dbReference>
<evidence type="ECO:0000256" key="2">
    <source>
        <dbReference type="ARBA" id="ARBA00022427"/>
    </source>
</evidence>
<comment type="caution">
    <text evidence="8">Lacks conserved residue(s) required for the propagation of feature annotation.</text>
</comment>
<comment type="function">
    <text evidence="8">Claudins function as major constituents of the tight junction complexes that regulate the permeability of epithelia.</text>
</comment>
<dbReference type="InterPro" id="IPR004031">
    <property type="entry name" value="PMP22/EMP/MP20/Claudin"/>
</dbReference>
<dbReference type="FunFam" id="1.20.140.150:FF:000001">
    <property type="entry name" value="Claudin"/>
    <property type="match status" value="1"/>
</dbReference>
<keyword evidence="7 8" id="KW-0472">Membrane</keyword>
<dbReference type="Pfam" id="PF00822">
    <property type="entry name" value="PMP22_Claudin"/>
    <property type="match status" value="1"/>
</dbReference>
<dbReference type="InterPro" id="IPR017974">
    <property type="entry name" value="Claudin_CS"/>
</dbReference>
<keyword evidence="10" id="KW-0732">Signal</keyword>